<accession>X0VF42</accession>
<proteinExistence type="predicted"/>
<sequence>MLTLRTILGTLLGAAVNLAVCRIIPFTPDLTDWGGRAYPRSYLVPLLILAVISYASGWLAARVSPKTGRLAGMLAGIVVAVIVILWDINVPLLAPLFHHPAYPIFSDHALLALAVLLVGSHLGGTRVER</sequence>
<name>X0VF42_9ZZZZ</name>
<feature type="transmembrane region" description="Helical" evidence="1">
    <location>
        <begin position="42"/>
        <end position="61"/>
    </location>
</feature>
<feature type="transmembrane region" description="Helical" evidence="1">
    <location>
        <begin position="70"/>
        <end position="88"/>
    </location>
</feature>
<keyword evidence="1" id="KW-0812">Transmembrane</keyword>
<dbReference type="EMBL" id="BARS01039264">
    <property type="protein sequence ID" value="GAG16935.1"/>
    <property type="molecule type" value="Genomic_DNA"/>
</dbReference>
<gene>
    <name evidence="2" type="ORF">S01H1_59975</name>
</gene>
<keyword evidence="1" id="KW-1133">Transmembrane helix</keyword>
<reference evidence="2" key="1">
    <citation type="journal article" date="2014" name="Front. Microbiol.">
        <title>High frequency of phylogenetically diverse reductive dehalogenase-homologous genes in deep subseafloor sedimentary metagenomes.</title>
        <authorList>
            <person name="Kawai M."/>
            <person name="Futagami T."/>
            <person name="Toyoda A."/>
            <person name="Takaki Y."/>
            <person name="Nishi S."/>
            <person name="Hori S."/>
            <person name="Arai W."/>
            <person name="Tsubouchi T."/>
            <person name="Morono Y."/>
            <person name="Uchiyama I."/>
            <person name="Ito T."/>
            <person name="Fujiyama A."/>
            <person name="Inagaki F."/>
            <person name="Takami H."/>
        </authorList>
    </citation>
    <scope>NUCLEOTIDE SEQUENCE</scope>
    <source>
        <strain evidence="2">Expedition CK06-06</strain>
    </source>
</reference>
<protein>
    <submittedName>
        <fullName evidence="2">Uncharacterized protein</fullName>
    </submittedName>
</protein>
<feature type="transmembrane region" description="Helical" evidence="1">
    <location>
        <begin position="108"/>
        <end position="127"/>
    </location>
</feature>
<keyword evidence="1" id="KW-0472">Membrane</keyword>
<evidence type="ECO:0000256" key="1">
    <source>
        <dbReference type="SAM" id="Phobius"/>
    </source>
</evidence>
<comment type="caution">
    <text evidence="2">The sequence shown here is derived from an EMBL/GenBank/DDBJ whole genome shotgun (WGS) entry which is preliminary data.</text>
</comment>
<evidence type="ECO:0000313" key="2">
    <source>
        <dbReference type="EMBL" id="GAG16935.1"/>
    </source>
</evidence>
<feature type="non-terminal residue" evidence="2">
    <location>
        <position position="129"/>
    </location>
</feature>
<dbReference type="AlphaFoldDB" id="X0VF42"/>
<organism evidence="2">
    <name type="scientific">marine sediment metagenome</name>
    <dbReference type="NCBI Taxonomy" id="412755"/>
    <lineage>
        <taxon>unclassified sequences</taxon>
        <taxon>metagenomes</taxon>
        <taxon>ecological metagenomes</taxon>
    </lineage>
</organism>